<keyword evidence="4" id="KW-1003">Cell membrane</keyword>
<organism evidence="15 17">
    <name type="scientific">Kurthia zopfii</name>
    <dbReference type="NCBI Taxonomy" id="1650"/>
    <lineage>
        <taxon>Bacteria</taxon>
        <taxon>Bacillati</taxon>
        <taxon>Bacillota</taxon>
        <taxon>Bacilli</taxon>
        <taxon>Bacillales</taxon>
        <taxon>Caryophanaceae</taxon>
        <taxon>Kurthia</taxon>
    </lineage>
</organism>
<keyword evidence="11" id="KW-0902">Two-component regulatory system</keyword>
<feature type="domain" description="Histidine kinase" evidence="14">
    <location>
        <begin position="112"/>
        <end position="319"/>
    </location>
</feature>
<evidence type="ECO:0000256" key="6">
    <source>
        <dbReference type="ARBA" id="ARBA00022692"/>
    </source>
</evidence>
<evidence type="ECO:0000256" key="5">
    <source>
        <dbReference type="ARBA" id="ARBA00022679"/>
    </source>
</evidence>
<dbReference type="PANTHER" id="PTHR45453:SF2">
    <property type="entry name" value="HISTIDINE KINASE"/>
    <property type="match status" value="1"/>
</dbReference>
<dbReference type="PROSITE" id="PS50109">
    <property type="entry name" value="HIS_KIN"/>
    <property type="match status" value="1"/>
</dbReference>
<keyword evidence="12 13" id="KW-0472">Membrane</keyword>
<comment type="caution">
    <text evidence="15">The sequence shown here is derived from an EMBL/GenBank/DDBJ whole genome shotgun (WGS) entry which is preliminary data.</text>
</comment>
<dbReference type="AlphaFoldDB" id="A0A2U3AF20"/>
<keyword evidence="8 15" id="KW-0418">Kinase</keyword>
<evidence type="ECO:0000256" key="8">
    <source>
        <dbReference type="ARBA" id="ARBA00022777"/>
    </source>
</evidence>
<sequence length="327" mass="38509">MIRLFIKDQISWILFFVILLLWMNLLFYLDAGFEGISIAYLNMTSIGLFIVFVIFRLVIWHLQFKNQAILHFEGNSLFDLYNREFEKLLEQTKQKENLMSVQFQEQADEQVMWIHEMKTPLTAQRLMIDALPPSKKKQELDLEWIRMNFLLDQTLHTLRMQTLEKDLILQQLPLRELCIKEIRSLQSWFLEKDLEIDMDDVTHEVHSDAKWLQFILRQILSNAIKYSPNGCSIEIMSKQTADQRVYLEIRDHGVGISKEDLPRLYQRGFTGSFGRKQSASTGMGLYLSKNIADRLKINIQVTSELNEGTTVKLFFPIPNKMDEIHTV</sequence>
<dbReference type="SUPFAM" id="SSF55874">
    <property type="entry name" value="ATPase domain of HSP90 chaperone/DNA topoisomerase II/histidine kinase"/>
    <property type="match status" value="1"/>
</dbReference>
<dbReference type="Pfam" id="PF02518">
    <property type="entry name" value="HATPase_c"/>
    <property type="match status" value="1"/>
</dbReference>
<dbReference type="Proteomes" id="UP000294641">
    <property type="component" value="Unassembled WGS sequence"/>
</dbReference>
<dbReference type="OrthoDB" id="9780487at2"/>
<dbReference type="InterPro" id="IPR005467">
    <property type="entry name" value="His_kinase_dom"/>
</dbReference>
<evidence type="ECO:0000313" key="16">
    <source>
        <dbReference type="EMBL" id="TDR41330.1"/>
    </source>
</evidence>
<dbReference type="GO" id="GO:0005524">
    <property type="term" value="F:ATP binding"/>
    <property type="evidence" value="ECO:0007669"/>
    <property type="project" value="UniProtKB-KW"/>
</dbReference>
<evidence type="ECO:0000256" key="1">
    <source>
        <dbReference type="ARBA" id="ARBA00000085"/>
    </source>
</evidence>
<keyword evidence="5 15" id="KW-0808">Transferase</keyword>
<name>A0A2U3AF20_9BACL</name>
<dbReference type="GO" id="GO:0004721">
    <property type="term" value="F:phosphoprotein phosphatase activity"/>
    <property type="evidence" value="ECO:0007669"/>
    <property type="project" value="TreeGrafter"/>
</dbReference>
<feature type="transmembrane region" description="Helical" evidence="13">
    <location>
        <begin position="12"/>
        <end position="29"/>
    </location>
</feature>
<dbReference type="GO" id="GO:0016036">
    <property type="term" value="P:cellular response to phosphate starvation"/>
    <property type="evidence" value="ECO:0007669"/>
    <property type="project" value="TreeGrafter"/>
</dbReference>
<reference evidence="16 18" key="2">
    <citation type="submission" date="2019-03" db="EMBL/GenBank/DDBJ databases">
        <title>Genomic Encyclopedia of Type Strains, Phase IV (KMG-IV): sequencing the most valuable type-strain genomes for metagenomic binning, comparative biology and taxonomic classification.</title>
        <authorList>
            <person name="Goeker M."/>
        </authorList>
    </citation>
    <scope>NUCLEOTIDE SEQUENCE [LARGE SCALE GENOMIC DNA]</scope>
    <source>
        <strain evidence="16 18">DSM 20580</strain>
    </source>
</reference>
<protein>
    <recommendedName>
        <fullName evidence="3">histidine kinase</fullName>
        <ecNumber evidence="3">2.7.13.3</ecNumber>
    </recommendedName>
</protein>
<dbReference type="EMBL" id="UGNP01000001">
    <property type="protein sequence ID" value="STX09835.1"/>
    <property type="molecule type" value="Genomic_DNA"/>
</dbReference>
<comment type="catalytic activity">
    <reaction evidence="1">
        <text>ATP + protein L-histidine = ADP + protein N-phospho-L-histidine.</text>
        <dbReference type="EC" id="2.7.13.3"/>
    </reaction>
</comment>
<evidence type="ECO:0000256" key="2">
    <source>
        <dbReference type="ARBA" id="ARBA00004651"/>
    </source>
</evidence>
<dbReference type="InterPro" id="IPR003594">
    <property type="entry name" value="HATPase_dom"/>
</dbReference>
<dbReference type="PRINTS" id="PR00344">
    <property type="entry name" value="BCTRLSENSOR"/>
</dbReference>
<dbReference type="InterPro" id="IPR036890">
    <property type="entry name" value="HATPase_C_sf"/>
</dbReference>
<dbReference type="SMART" id="SM00387">
    <property type="entry name" value="HATPase_c"/>
    <property type="match status" value="1"/>
</dbReference>
<gene>
    <name evidence="15" type="primary">graS_1</name>
    <name evidence="16" type="ORF">DFR61_10623</name>
    <name evidence="15" type="ORF">NCTC10597_01537</name>
</gene>
<evidence type="ECO:0000256" key="3">
    <source>
        <dbReference type="ARBA" id="ARBA00012438"/>
    </source>
</evidence>
<keyword evidence="7" id="KW-0547">Nucleotide-binding</keyword>
<evidence type="ECO:0000256" key="12">
    <source>
        <dbReference type="ARBA" id="ARBA00023136"/>
    </source>
</evidence>
<proteinExistence type="predicted"/>
<dbReference type="GO" id="GO:0000155">
    <property type="term" value="F:phosphorelay sensor kinase activity"/>
    <property type="evidence" value="ECO:0007669"/>
    <property type="project" value="TreeGrafter"/>
</dbReference>
<keyword evidence="18" id="KW-1185">Reference proteome</keyword>
<dbReference type="InterPro" id="IPR050351">
    <property type="entry name" value="BphY/WalK/GraS-like"/>
</dbReference>
<dbReference type="InterPro" id="IPR004358">
    <property type="entry name" value="Sig_transdc_His_kin-like_C"/>
</dbReference>
<dbReference type="RefSeq" id="WP_109348907.1">
    <property type="nucleotide sequence ID" value="NZ_BJUE01000003.1"/>
</dbReference>
<evidence type="ECO:0000256" key="11">
    <source>
        <dbReference type="ARBA" id="ARBA00023012"/>
    </source>
</evidence>
<evidence type="ECO:0000256" key="13">
    <source>
        <dbReference type="SAM" id="Phobius"/>
    </source>
</evidence>
<reference evidence="15 17" key="1">
    <citation type="submission" date="2018-06" db="EMBL/GenBank/DDBJ databases">
        <authorList>
            <consortium name="Pathogen Informatics"/>
            <person name="Doyle S."/>
        </authorList>
    </citation>
    <scope>NUCLEOTIDE SEQUENCE [LARGE SCALE GENOMIC DNA]</scope>
    <source>
        <strain evidence="15 17">NCTC10597</strain>
    </source>
</reference>
<evidence type="ECO:0000256" key="9">
    <source>
        <dbReference type="ARBA" id="ARBA00022840"/>
    </source>
</evidence>
<evidence type="ECO:0000313" key="17">
    <source>
        <dbReference type="Proteomes" id="UP000254330"/>
    </source>
</evidence>
<dbReference type="Proteomes" id="UP000254330">
    <property type="component" value="Unassembled WGS sequence"/>
</dbReference>
<keyword evidence="9" id="KW-0067">ATP-binding</keyword>
<accession>A0A2U3AF20</accession>
<comment type="subcellular location">
    <subcellularLocation>
        <location evidence="2">Cell membrane</location>
        <topology evidence="2">Multi-pass membrane protein</topology>
    </subcellularLocation>
</comment>
<evidence type="ECO:0000256" key="7">
    <source>
        <dbReference type="ARBA" id="ARBA00022741"/>
    </source>
</evidence>
<evidence type="ECO:0000259" key="14">
    <source>
        <dbReference type="PROSITE" id="PS50109"/>
    </source>
</evidence>
<keyword evidence="6 13" id="KW-0812">Transmembrane</keyword>
<dbReference type="EC" id="2.7.13.3" evidence="3"/>
<feature type="transmembrane region" description="Helical" evidence="13">
    <location>
        <begin position="35"/>
        <end position="59"/>
    </location>
</feature>
<dbReference type="Gene3D" id="3.30.565.10">
    <property type="entry name" value="Histidine kinase-like ATPase, C-terminal domain"/>
    <property type="match status" value="1"/>
</dbReference>
<dbReference type="GO" id="GO:0005886">
    <property type="term" value="C:plasma membrane"/>
    <property type="evidence" value="ECO:0007669"/>
    <property type="project" value="UniProtKB-SubCell"/>
</dbReference>
<evidence type="ECO:0000313" key="15">
    <source>
        <dbReference type="EMBL" id="STX09835.1"/>
    </source>
</evidence>
<evidence type="ECO:0000256" key="10">
    <source>
        <dbReference type="ARBA" id="ARBA00022989"/>
    </source>
</evidence>
<evidence type="ECO:0000313" key="18">
    <source>
        <dbReference type="Proteomes" id="UP000294641"/>
    </source>
</evidence>
<keyword evidence="10 13" id="KW-1133">Transmembrane helix</keyword>
<evidence type="ECO:0000256" key="4">
    <source>
        <dbReference type="ARBA" id="ARBA00022475"/>
    </source>
</evidence>
<dbReference type="EMBL" id="SNZG01000006">
    <property type="protein sequence ID" value="TDR41330.1"/>
    <property type="molecule type" value="Genomic_DNA"/>
</dbReference>
<dbReference type="PANTHER" id="PTHR45453">
    <property type="entry name" value="PHOSPHATE REGULON SENSOR PROTEIN PHOR"/>
    <property type="match status" value="1"/>
</dbReference>